<reference evidence="1" key="1">
    <citation type="journal article" date="2009" name="ISME J.">
        <title>Functional metagenomics reveals diverse beta-lactamases in a remote Alaskan soil.</title>
        <authorList>
            <person name="Allen H.K."/>
            <person name="Moe L.A."/>
            <person name="Rodbumrer J."/>
            <person name="Gaarder A."/>
            <person name="Handelsman J."/>
        </authorList>
    </citation>
    <scope>NUCLEOTIDE SEQUENCE</scope>
</reference>
<protein>
    <recommendedName>
        <fullName evidence="2">HEPN domain-containing protein</fullName>
    </recommendedName>
</protein>
<sequence length="179" mass="20706">MNQGYFCETHRQVHNVLTRELQRRRFDYKHRDYESESYSFSFSTGRLLYDAANIYLEAGRGHSSLTEGSYYLRMALGIGFNAVEAYINTVTGQFQVRPNQTTAPIDRQIEYLFTKLSTEPLDQTSSDWNEFTLALKLRDELQRSRTPSRIDVSAIERALVSIRSLLNALNNGIYGSRWA</sequence>
<evidence type="ECO:0000313" key="1">
    <source>
        <dbReference type="EMBL" id="ACN18101.1"/>
    </source>
</evidence>
<dbReference type="AlphaFoldDB" id="C0INX2"/>
<gene>
    <name evidence="1" type="ORF">AKSOIL_0048</name>
</gene>
<dbReference type="EMBL" id="EU408358">
    <property type="protein sequence ID" value="ACN18101.1"/>
    <property type="molecule type" value="Genomic_DNA"/>
</dbReference>
<name>C0INX2_9BACT</name>
<organism evidence="1">
    <name type="scientific">uncultured bacterium BLR5</name>
    <dbReference type="NCBI Taxonomy" id="506522"/>
    <lineage>
        <taxon>Bacteria</taxon>
        <taxon>environmental samples</taxon>
    </lineage>
</organism>
<proteinExistence type="predicted"/>
<evidence type="ECO:0008006" key="2">
    <source>
        <dbReference type="Google" id="ProtNLM"/>
    </source>
</evidence>
<accession>C0INX2</accession>